<comment type="caution">
    <text evidence="3">The sequence shown here is derived from an EMBL/GenBank/DDBJ whole genome shotgun (WGS) entry which is preliminary data.</text>
</comment>
<feature type="compositionally biased region" description="Low complexity" evidence="1">
    <location>
        <begin position="273"/>
        <end position="283"/>
    </location>
</feature>
<keyword evidence="2" id="KW-0812">Transmembrane</keyword>
<feature type="compositionally biased region" description="Pro residues" evidence="1">
    <location>
        <begin position="284"/>
        <end position="304"/>
    </location>
</feature>
<feature type="compositionally biased region" description="Pro residues" evidence="1">
    <location>
        <begin position="134"/>
        <end position="151"/>
    </location>
</feature>
<dbReference type="Proteomes" id="UP001500266">
    <property type="component" value="Unassembled WGS sequence"/>
</dbReference>
<accession>A0ABP7YHY1</accession>
<keyword evidence="2" id="KW-1133">Transmembrane helix</keyword>
<reference evidence="4" key="1">
    <citation type="journal article" date="2019" name="Int. J. Syst. Evol. Microbiol.">
        <title>The Global Catalogue of Microorganisms (GCM) 10K type strain sequencing project: providing services to taxonomists for standard genome sequencing and annotation.</title>
        <authorList>
            <consortium name="The Broad Institute Genomics Platform"/>
            <consortium name="The Broad Institute Genome Sequencing Center for Infectious Disease"/>
            <person name="Wu L."/>
            <person name="Ma J."/>
        </authorList>
    </citation>
    <scope>NUCLEOTIDE SEQUENCE [LARGE SCALE GENOMIC DNA]</scope>
    <source>
        <strain evidence="4">JCM 17316</strain>
    </source>
</reference>
<evidence type="ECO:0000313" key="3">
    <source>
        <dbReference type="EMBL" id="GAA4136472.1"/>
    </source>
</evidence>
<protein>
    <submittedName>
        <fullName evidence="3">Uncharacterized protein</fullName>
    </submittedName>
</protein>
<feature type="compositionally biased region" description="Basic and acidic residues" evidence="1">
    <location>
        <begin position="190"/>
        <end position="203"/>
    </location>
</feature>
<sequence length="380" mass="39369">MLGAALAVPAVLLTGPRADAGDVRLTASAALAGSRTLARERVHTYVFTVRAHGGAARNVRLSLSAPAPLSWGRPPARCTAAERRLRCALGDVDRSRRLRVDVRVPRALRLARLPALTALVTAGNADRPSRLRIAPPPVGVPADVPPVPKVPAMPKAPDGPKAPPEPDSPAGPATTSPTPGPEKPRKSKDRPKGEQRPKAKTGEAPDVPAAPKKPKRTKKPEKPEKPSTEHRRPIPHTSPTSKAGREPSKKPSGLVPVPRHTAGTTPRTAPSKAPGGAPGRTPGAVPPPGAGQALPPMPPAAPAVAPPAGRLPMAGNGMTLISPTGLYGEKGTPWIVVFGMVLVAEVALLWLATCLALLRSRLVASMALRAARRTDGDHPG</sequence>
<proteinExistence type="predicted"/>
<gene>
    <name evidence="3" type="ORF">GCM10022416_20250</name>
</gene>
<feature type="compositionally biased region" description="Basic and acidic residues" evidence="1">
    <location>
        <begin position="220"/>
        <end position="232"/>
    </location>
</feature>
<name>A0ABP7YHY1_9ACTN</name>
<feature type="transmembrane region" description="Helical" evidence="2">
    <location>
        <begin position="334"/>
        <end position="358"/>
    </location>
</feature>
<organism evidence="3 4">
    <name type="scientific">Actinomadura keratinilytica</name>
    <dbReference type="NCBI Taxonomy" id="547461"/>
    <lineage>
        <taxon>Bacteria</taxon>
        <taxon>Bacillati</taxon>
        <taxon>Actinomycetota</taxon>
        <taxon>Actinomycetes</taxon>
        <taxon>Streptosporangiales</taxon>
        <taxon>Thermomonosporaceae</taxon>
        <taxon>Actinomadura</taxon>
    </lineage>
</organism>
<feature type="compositionally biased region" description="Pro residues" evidence="1">
    <location>
        <begin position="160"/>
        <end position="169"/>
    </location>
</feature>
<evidence type="ECO:0000313" key="4">
    <source>
        <dbReference type="Proteomes" id="UP001500266"/>
    </source>
</evidence>
<evidence type="ECO:0000256" key="1">
    <source>
        <dbReference type="SAM" id="MobiDB-lite"/>
    </source>
</evidence>
<dbReference type="EMBL" id="BAABDO010000021">
    <property type="protein sequence ID" value="GAA4136472.1"/>
    <property type="molecule type" value="Genomic_DNA"/>
</dbReference>
<feature type="region of interest" description="Disordered" evidence="1">
    <location>
        <begin position="128"/>
        <end position="304"/>
    </location>
</feature>
<keyword evidence="2" id="KW-0472">Membrane</keyword>
<evidence type="ECO:0000256" key="2">
    <source>
        <dbReference type="SAM" id="Phobius"/>
    </source>
</evidence>
<keyword evidence="4" id="KW-1185">Reference proteome</keyword>